<dbReference type="PANTHER" id="PTHR22990">
    <property type="entry name" value="F-BOX ONLY PROTEIN"/>
    <property type="match status" value="1"/>
</dbReference>
<organism evidence="4 5">
    <name type="scientific">Streptomyces lannensis</name>
    <dbReference type="NCBI Taxonomy" id="766498"/>
    <lineage>
        <taxon>Bacteria</taxon>
        <taxon>Bacillati</taxon>
        <taxon>Actinomycetota</taxon>
        <taxon>Actinomycetes</taxon>
        <taxon>Kitasatosporales</taxon>
        <taxon>Streptomycetaceae</taxon>
        <taxon>Streptomyces</taxon>
    </lineage>
</organism>
<dbReference type="RefSeq" id="WP_345546039.1">
    <property type="nucleotide sequence ID" value="NZ_BAAAZA010000002.1"/>
</dbReference>
<evidence type="ECO:0000256" key="1">
    <source>
        <dbReference type="ARBA" id="ARBA00022737"/>
    </source>
</evidence>
<dbReference type="InterPro" id="IPR051550">
    <property type="entry name" value="SCF-Subunits/Alg-Epimerases"/>
</dbReference>
<protein>
    <submittedName>
        <fullName evidence="4">Right-handed parallel beta-helix repeat-containing protein</fullName>
    </submittedName>
</protein>
<evidence type="ECO:0000259" key="3">
    <source>
        <dbReference type="Pfam" id="PF13229"/>
    </source>
</evidence>
<feature type="domain" description="Right handed beta helix" evidence="3">
    <location>
        <begin position="96"/>
        <end position="235"/>
    </location>
</feature>
<comment type="caution">
    <text evidence="4">The sequence shown here is derived from an EMBL/GenBank/DDBJ whole genome shotgun (WGS) entry which is preliminary data.</text>
</comment>
<dbReference type="InterPro" id="IPR006626">
    <property type="entry name" value="PbH1"/>
</dbReference>
<dbReference type="PANTHER" id="PTHR22990:SF15">
    <property type="entry name" value="F-BOX ONLY PROTEIN 10"/>
    <property type="match status" value="1"/>
</dbReference>
<dbReference type="Proteomes" id="UP001501563">
    <property type="component" value="Unassembled WGS sequence"/>
</dbReference>
<keyword evidence="2" id="KW-0732">Signal</keyword>
<keyword evidence="5" id="KW-1185">Reference proteome</keyword>
<dbReference type="InterPro" id="IPR039448">
    <property type="entry name" value="Beta_helix"/>
</dbReference>
<dbReference type="Gene3D" id="2.160.20.10">
    <property type="entry name" value="Single-stranded right-handed beta-helix, Pectin lyase-like"/>
    <property type="match status" value="1"/>
</dbReference>
<gene>
    <name evidence="4" type="ORF">GCM10022207_06700</name>
</gene>
<dbReference type="PROSITE" id="PS51257">
    <property type="entry name" value="PROKAR_LIPOPROTEIN"/>
    <property type="match status" value="1"/>
</dbReference>
<sequence length="352" mass="36305">MTKRHIAYLVCTTALLGSTLSCAAATAAGPSTHLVRQGDSIQKAVDAAGSGDTVLVSAGTYRESVRITKPLTLRGMGRSTVITPATGSSPNACAKAGSGICVEGKDGHPVENAAVESLTVTGFPKNGVWSSWTDGLTVRQVTAEKNGQWGIAQEQSTRGVLLDNSVRNSGNAGIFLANTSSEEAAALDTKGAVIARNRLQDNRVGVTVRRLRDLSVTGNDFTANCAAVFVVGDENKPRGGALTVSDNFIHGNNKICPKADRLPVIQGAGIVLTGVEKTVVTRNVITDNAGSSPFAGGIVLFKSMVGSPNENNQITANTLMRNGPADLVNADTGTGNTFHGNSCRASKPAGLC</sequence>
<evidence type="ECO:0000256" key="2">
    <source>
        <dbReference type="SAM" id="SignalP"/>
    </source>
</evidence>
<dbReference type="InterPro" id="IPR011050">
    <property type="entry name" value="Pectin_lyase_fold/virulence"/>
</dbReference>
<feature type="domain" description="Right handed beta helix" evidence="3">
    <location>
        <begin position="241"/>
        <end position="346"/>
    </location>
</feature>
<feature type="signal peptide" evidence="2">
    <location>
        <begin position="1"/>
        <end position="23"/>
    </location>
</feature>
<dbReference type="InterPro" id="IPR012334">
    <property type="entry name" value="Pectin_lyas_fold"/>
</dbReference>
<proteinExistence type="predicted"/>
<reference evidence="5" key="1">
    <citation type="journal article" date="2019" name="Int. J. Syst. Evol. Microbiol.">
        <title>The Global Catalogue of Microorganisms (GCM) 10K type strain sequencing project: providing services to taxonomists for standard genome sequencing and annotation.</title>
        <authorList>
            <consortium name="The Broad Institute Genomics Platform"/>
            <consortium name="The Broad Institute Genome Sequencing Center for Infectious Disease"/>
            <person name="Wu L."/>
            <person name="Ma J."/>
        </authorList>
    </citation>
    <scope>NUCLEOTIDE SEQUENCE [LARGE SCALE GENOMIC DNA]</scope>
    <source>
        <strain evidence="5">JCM 16578</strain>
    </source>
</reference>
<dbReference type="SUPFAM" id="SSF51126">
    <property type="entry name" value="Pectin lyase-like"/>
    <property type="match status" value="1"/>
</dbReference>
<dbReference type="EMBL" id="BAAAZA010000002">
    <property type="protein sequence ID" value="GAA3847949.1"/>
    <property type="molecule type" value="Genomic_DNA"/>
</dbReference>
<evidence type="ECO:0000313" key="5">
    <source>
        <dbReference type="Proteomes" id="UP001501563"/>
    </source>
</evidence>
<dbReference type="SMART" id="SM00710">
    <property type="entry name" value="PbH1"/>
    <property type="match status" value="6"/>
</dbReference>
<dbReference type="Pfam" id="PF13229">
    <property type="entry name" value="Beta_helix"/>
    <property type="match status" value="2"/>
</dbReference>
<accession>A0ABP7JLJ4</accession>
<feature type="chain" id="PRO_5045829074" evidence="2">
    <location>
        <begin position="24"/>
        <end position="352"/>
    </location>
</feature>
<name>A0ABP7JLJ4_9ACTN</name>
<evidence type="ECO:0000313" key="4">
    <source>
        <dbReference type="EMBL" id="GAA3847949.1"/>
    </source>
</evidence>
<keyword evidence="1" id="KW-0677">Repeat</keyword>